<dbReference type="GO" id="GO:0000978">
    <property type="term" value="F:RNA polymerase II cis-regulatory region sequence-specific DNA binding"/>
    <property type="evidence" value="ECO:0007669"/>
    <property type="project" value="TreeGrafter"/>
</dbReference>
<dbReference type="GO" id="GO:0046872">
    <property type="term" value="F:metal ion binding"/>
    <property type="evidence" value="ECO:0007669"/>
    <property type="project" value="UniProtKB-KW"/>
</dbReference>
<evidence type="ECO:0000256" key="8">
    <source>
        <dbReference type="SAM" id="MobiDB-lite"/>
    </source>
</evidence>
<dbReference type="STRING" id="41427.A0A182JKL1"/>
<dbReference type="PROSITE" id="PS00028">
    <property type="entry name" value="ZINC_FINGER_C2H2_1"/>
    <property type="match status" value="4"/>
</dbReference>
<dbReference type="EnsemblMetazoa" id="AATE019822-RA">
    <property type="protein sequence ID" value="AATE019822-PA.1"/>
    <property type="gene ID" value="AATE019822"/>
</dbReference>
<comment type="subcellular location">
    <subcellularLocation>
        <location evidence="1">Nucleus</location>
    </subcellularLocation>
</comment>
<dbReference type="GO" id="GO:0005654">
    <property type="term" value="C:nucleoplasm"/>
    <property type="evidence" value="ECO:0007669"/>
    <property type="project" value="TreeGrafter"/>
</dbReference>
<evidence type="ECO:0000259" key="9">
    <source>
        <dbReference type="PROSITE" id="PS50157"/>
    </source>
</evidence>
<feature type="domain" description="C2H2-type" evidence="9">
    <location>
        <begin position="402"/>
        <end position="430"/>
    </location>
</feature>
<evidence type="ECO:0000256" key="2">
    <source>
        <dbReference type="ARBA" id="ARBA00022723"/>
    </source>
</evidence>
<feature type="domain" description="C2H2-type" evidence="9">
    <location>
        <begin position="82"/>
        <end position="109"/>
    </location>
</feature>
<evidence type="ECO:0000313" key="10">
    <source>
        <dbReference type="EnsemblMetazoa" id="AATE019822-PA.1"/>
    </source>
</evidence>
<dbReference type="Pfam" id="PF00096">
    <property type="entry name" value="zf-C2H2"/>
    <property type="match status" value="1"/>
</dbReference>
<feature type="region of interest" description="Disordered" evidence="8">
    <location>
        <begin position="282"/>
        <end position="311"/>
    </location>
</feature>
<evidence type="ECO:0000256" key="6">
    <source>
        <dbReference type="ARBA" id="ARBA00023163"/>
    </source>
</evidence>
<dbReference type="PROSITE" id="PS50157">
    <property type="entry name" value="ZINC_FINGER_C2H2_2"/>
    <property type="match status" value="3"/>
</dbReference>
<accession>A0A182JKL1</accession>
<dbReference type="PANTHER" id="PTHR24399:SF70">
    <property type="entry name" value="C2H2-TYPE DOMAIN-CONTAINING PROTEIN"/>
    <property type="match status" value="1"/>
</dbReference>
<keyword evidence="5" id="KW-0805">Transcription regulation</keyword>
<dbReference type="Gene3D" id="3.30.160.60">
    <property type="entry name" value="Classic Zinc Finger"/>
    <property type="match status" value="2"/>
</dbReference>
<dbReference type="SMART" id="SM00355">
    <property type="entry name" value="ZnF_C2H2"/>
    <property type="match status" value="4"/>
</dbReference>
<evidence type="ECO:0000256" key="3">
    <source>
        <dbReference type="ARBA" id="ARBA00022737"/>
    </source>
</evidence>
<dbReference type="GO" id="GO:0001227">
    <property type="term" value="F:DNA-binding transcription repressor activity, RNA polymerase II-specific"/>
    <property type="evidence" value="ECO:0007669"/>
    <property type="project" value="TreeGrafter"/>
</dbReference>
<dbReference type="InterPro" id="IPR013087">
    <property type="entry name" value="Znf_C2H2_type"/>
</dbReference>
<dbReference type="VEuPathDB" id="VectorBase:AATE019822"/>
<keyword evidence="6" id="KW-0804">Transcription</keyword>
<dbReference type="PANTHER" id="PTHR24399">
    <property type="entry name" value="ZINC FINGER AND BTB DOMAIN-CONTAINING"/>
    <property type="match status" value="1"/>
</dbReference>
<evidence type="ECO:0000256" key="7">
    <source>
        <dbReference type="ARBA" id="ARBA00023242"/>
    </source>
</evidence>
<feature type="domain" description="C2H2-type" evidence="9">
    <location>
        <begin position="374"/>
        <end position="401"/>
    </location>
</feature>
<evidence type="ECO:0000256" key="4">
    <source>
        <dbReference type="ARBA" id="ARBA00022833"/>
    </source>
</evidence>
<proteinExistence type="predicted"/>
<reference evidence="10" key="1">
    <citation type="submission" date="2022-08" db="UniProtKB">
        <authorList>
            <consortium name="EnsemblMetazoa"/>
        </authorList>
    </citation>
    <scope>IDENTIFICATION</scope>
    <source>
        <strain evidence="10">EBRO</strain>
    </source>
</reference>
<keyword evidence="7" id="KW-0539">Nucleus</keyword>
<keyword evidence="3" id="KW-0677">Repeat</keyword>
<feature type="compositionally biased region" description="Basic and acidic residues" evidence="8">
    <location>
        <begin position="286"/>
        <end position="296"/>
    </location>
</feature>
<organism evidence="10">
    <name type="scientific">Anopheles atroparvus</name>
    <name type="common">European mosquito</name>
    <dbReference type="NCBI Taxonomy" id="41427"/>
    <lineage>
        <taxon>Eukaryota</taxon>
        <taxon>Metazoa</taxon>
        <taxon>Ecdysozoa</taxon>
        <taxon>Arthropoda</taxon>
        <taxon>Hexapoda</taxon>
        <taxon>Insecta</taxon>
        <taxon>Pterygota</taxon>
        <taxon>Neoptera</taxon>
        <taxon>Endopterygota</taxon>
        <taxon>Diptera</taxon>
        <taxon>Nematocera</taxon>
        <taxon>Culicoidea</taxon>
        <taxon>Culicidae</taxon>
        <taxon>Anophelinae</taxon>
        <taxon>Anopheles</taxon>
    </lineage>
</organism>
<dbReference type="AlphaFoldDB" id="A0A182JKL1"/>
<keyword evidence="4" id="KW-0862">Zinc</keyword>
<keyword evidence="2" id="KW-0479">Metal-binding</keyword>
<name>A0A182JKL1_ANOAO</name>
<dbReference type="InterPro" id="IPR036236">
    <property type="entry name" value="Znf_C2H2_sf"/>
</dbReference>
<evidence type="ECO:0000256" key="1">
    <source>
        <dbReference type="ARBA" id="ARBA00004123"/>
    </source>
</evidence>
<sequence>MDMEPCTEFKMESLESFEPLVNPIRQYRNRSKRTLKTGEEKLAEVLAKIASLQKNSEKTDGIDRTKVRTYNVKLRLKKSHLYKCFDCGNCFANPDFLELHEKSHAEQGKCNIDLCQEPVEAEMSLKQNAWFVGDFGENDEYEDGEHIVQLDCTVEEGEEIFDITFDRTKCEKTYTMKYKVKKEPVGKCEHCAKQFYSAECWKLHELEHEKFLDITSVEPSINIMQSPKIEESTMTLDESFYEGLDVSDILERSSGTIDCMTDGRLATGAGITFEYRIIPRRSFSGDGKDADQPKDRQGHKRPASAGEEPVAAKVVNQSVCQPTVRVKEEVMIKEEPIEEQTTIDQVFDHVAVKHEVMEQDEQPPAKQMRVQTEHRCTICSKRFHFLAALQVHERTHSGARPYSCRQCSKSFISKGKLFLHSYSQHRNRNKGLSCRKCQGSLRHLAICEHYECQRSDSVQ</sequence>
<protein>
    <recommendedName>
        <fullName evidence="9">C2H2-type domain-containing protein</fullName>
    </recommendedName>
</protein>
<evidence type="ECO:0000256" key="5">
    <source>
        <dbReference type="ARBA" id="ARBA00023015"/>
    </source>
</evidence>
<dbReference type="SUPFAM" id="SSF57667">
    <property type="entry name" value="beta-beta-alpha zinc fingers"/>
    <property type="match status" value="1"/>
</dbReference>